<dbReference type="EMBL" id="CP042433">
    <property type="protein sequence ID" value="QEC57598.1"/>
    <property type="molecule type" value="Genomic_DNA"/>
</dbReference>
<protein>
    <submittedName>
        <fullName evidence="2">Uncharacterized protein</fullName>
    </submittedName>
</protein>
<dbReference type="AlphaFoldDB" id="A0A5B8ULY5"/>
<feature type="region of interest" description="Disordered" evidence="1">
    <location>
        <begin position="1"/>
        <end position="64"/>
    </location>
</feature>
<keyword evidence="3" id="KW-1185">Reference proteome</keyword>
<dbReference type="OrthoDB" id="680895at2"/>
<reference evidence="2 3" key="1">
    <citation type="journal article" date="2015" name="Int. J. Syst. Evol. Microbiol.">
        <title>Flavisolibacter ginsenosidimutans sp. nov., with ginsenoside-converting activity isolated from soil used for cultivating ginseng.</title>
        <authorList>
            <person name="Zhao Y."/>
            <person name="Liu Q."/>
            <person name="Kang M.S."/>
            <person name="Jin F."/>
            <person name="Yu H."/>
            <person name="Im W.T."/>
        </authorList>
    </citation>
    <scope>NUCLEOTIDE SEQUENCE [LARGE SCALE GENOMIC DNA]</scope>
    <source>
        <strain evidence="2 3">Gsoil 636</strain>
    </source>
</reference>
<evidence type="ECO:0000256" key="1">
    <source>
        <dbReference type="SAM" id="MobiDB-lite"/>
    </source>
</evidence>
<sequence length="64" mass="7284">MDPKDKIKDKNEDERPVAYPKPTEADSQLNNQPEYIDQEPGSFEKEISDVPGENADRGPQTRKP</sequence>
<gene>
    <name evidence="2" type="ORF">FSB75_17365</name>
</gene>
<dbReference type="RefSeq" id="WP_146790088.1">
    <property type="nucleotide sequence ID" value="NZ_BAABIO010000003.1"/>
</dbReference>
<dbReference type="Proteomes" id="UP000321204">
    <property type="component" value="Chromosome"/>
</dbReference>
<proteinExistence type="predicted"/>
<dbReference type="KEGG" id="fgg:FSB75_17365"/>
<evidence type="ECO:0000313" key="2">
    <source>
        <dbReference type="EMBL" id="QEC57598.1"/>
    </source>
</evidence>
<feature type="compositionally biased region" description="Basic and acidic residues" evidence="1">
    <location>
        <begin position="1"/>
        <end position="16"/>
    </location>
</feature>
<accession>A0A5B8ULY5</accession>
<name>A0A5B8ULY5_9BACT</name>
<evidence type="ECO:0000313" key="3">
    <source>
        <dbReference type="Proteomes" id="UP000321204"/>
    </source>
</evidence>
<organism evidence="2 3">
    <name type="scientific">Flavisolibacter ginsenosidimutans</name>
    <dbReference type="NCBI Taxonomy" id="661481"/>
    <lineage>
        <taxon>Bacteria</taxon>
        <taxon>Pseudomonadati</taxon>
        <taxon>Bacteroidota</taxon>
        <taxon>Chitinophagia</taxon>
        <taxon>Chitinophagales</taxon>
        <taxon>Chitinophagaceae</taxon>
        <taxon>Flavisolibacter</taxon>
    </lineage>
</organism>